<name>A0A1W1EA04_9ZZZZ</name>
<dbReference type="Pfam" id="PF02541">
    <property type="entry name" value="Ppx-GppA"/>
    <property type="match status" value="1"/>
</dbReference>
<dbReference type="PANTHER" id="PTHR30005">
    <property type="entry name" value="EXOPOLYPHOSPHATASE"/>
    <property type="match status" value="1"/>
</dbReference>
<dbReference type="GO" id="GO:0004309">
    <property type="term" value="F:exopolyphosphatase activity"/>
    <property type="evidence" value="ECO:0007669"/>
    <property type="project" value="UniProtKB-EC"/>
</dbReference>
<dbReference type="CDD" id="cd24052">
    <property type="entry name" value="ASKHA_NBD_HpPPX-GppA-like"/>
    <property type="match status" value="1"/>
</dbReference>
<dbReference type="SUPFAM" id="SSF109604">
    <property type="entry name" value="HD-domain/PDEase-like"/>
    <property type="match status" value="1"/>
</dbReference>
<dbReference type="AlphaFoldDB" id="A0A1W1EA04"/>
<dbReference type="SUPFAM" id="SSF53067">
    <property type="entry name" value="Actin-like ATPase domain"/>
    <property type="match status" value="2"/>
</dbReference>
<dbReference type="InterPro" id="IPR050273">
    <property type="entry name" value="GppA/Ppx_hydrolase"/>
</dbReference>
<organism evidence="4">
    <name type="scientific">hydrothermal vent metagenome</name>
    <dbReference type="NCBI Taxonomy" id="652676"/>
    <lineage>
        <taxon>unclassified sequences</taxon>
        <taxon>metagenomes</taxon>
        <taxon>ecological metagenomes</taxon>
    </lineage>
</organism>
<dbReference type="EMBL" id="FPIB01000023">
    <property type="protein sequence ID" value="SFV90784.1"/>
    <property type="molecule type" value="Genomic_DNA"/>
</dbReference>
<dbReference type="InterPro" id="IPR048950">
    <property type="entry name" value="Ppx_GppA_C"/>
</dbReference>
<dbReference type="Gene3D" id="3.30.420.40">
    <property type="match status" value="1"/>
</dbReference>
<evidence type="ECO:0000313" key="4">
    <source>
        <dbReference type="EMBL" id="SFV90784.1"/>
    </source>
</evidence>
<gene>
    <name evidence="4" type="ORF">MNB_SV-4-28</name>
</gene>
<proteinExistence type="predicted"/>
<feature type="domain" description="Ppx/GppA phosphatase C-terminal" evidence="3">
    <location>
        <begin position="338"/>
        <end position="455"/>
    </location>
</feature>
<dbReference type="Gene3D" id="3.30.420.150">
    <property type="entry name" value="Exopolyphosphatase. Domain 2"/>
    <property type="match status" value="1"/>
</dbReference>
<dbReference type="InterPro" id="IPR030673">
    <property type="entry name" value="PyroPPase_GppA_Ppx"/>
</dbReference>
<reference evidence="4" key="1">
    <citation type="submission" date="2016-10" db="EMBL/GenBank/DDBJ databases">
        <authorList>
            <person name="de Groot N.N."/>
        </authorList>
    </citation>
    <scope>NUCLEOTIDE SEQUENCE</scope>
</reference>
<evidence type="ECO:0000256" key="1">
    <source>
        <dbReference type="ARBA" id="ARBA00022801"/>
    </source>
</evidence>
<evidence type="ECO:0000259" key="2">
    <source>
        <dbReference type="Pfam" id="PF02541"/>
    </source>
</evidence>
<dbReference type="InterPro" id="IPR003695">
    <property type="entry name" value="Ppx_GppA_N"/>
</dbReference>
<dbReference type="Gene3D" id="1.10.3210.10">
    <property type="entry name" value="Hypothetical protein af1432"/>
    <property type="match status" value="1"/>
</dbReference>
<dbReference type="PIRSF" id="PIRSF001267">
    <property type="entry name" value="Pyrophosphatase_GppA_Ppx"/>
    <property type="match status" value="1"/>
</dbReference>
<dbReference type="EC" id="3.6.1.11" evidence="4"/>
<dbReference type="InterPro" id="IPR043129">
    <property type="entry name" value="ATPase_NBD"/>
</dbReference>
<dbReference type="PANTHER" id="PTHR30005:SF0">
    <property type="entry name" value="RETROGRADE REGULATION PROTEIN 2"/>
    <property type="match status" value="1"/>
</dbReference>
<feature type="domain" description="Ppx/GppA phosphatase N-terminal" evidence="2">
    <location>
        <begin position="18"/>
        <end position="304"/>
    </location>
</feature>
<protein>
    <submittedName>
        <fullName evidence="4">Exopolyphosphatase</fullName>
        <ecNumber evidence="4">3.6.1.11</ecNumber>
    </submittedName>
</protein>
<accession>A0A1W1EA04</accession>
<sequence>MAKRTAIIDIGSNSARLVIFEKTSRYGFHLICEQKSKVRIGEGAYEKNGYLQPVGIRRAFLALQSFLHTIEKYQAHKTLCVATSALRDAPNGDIFVKWIKKELGLSIKIIDGNKEALYGAIAAKNLLPVTNAVTIDIGGGSSDMALIENGKVVDTYSLDLGTVRLKELFFDKESSRETARKKATAYIQKILATLPSHFRSTVAIGIGGTARTLSKGIMKHSDYPLDKLHAFSYPVAAYEQYFQDITRSSAKGLKKFSLKKNRYDTIREGTLIWSAILHAIGAETVITSAVGVREGVFLSQTLKHNRLSFPEGINPSITSLLDRFKPYVNIESKKKNKLKIASDLYRTMQPVICDEMRYLSQLQAALKLSNIGKTLTIYKSHQHAFYIAMQELNYGFTHKEIILIALLLRMHGKELLHKPLFQNFESMLPSKEELLWLSFIYTLTVFIHEASNSAKILFSYTDKTLKIISDKPLYLAKEKIKSLEKPIPFAVVIEDKEKLPKCKALGIG</sequence>
<keyword evidence="1 4" id="KW-0378">Hydrolase</keyword>
<evidence type="ECO:0000259" key="3">
    <source>
        <dbReference type="Pfam" id="PF21447"/>
    </source>
</evidence>
<dbReference type="Pfam" id="PF21447">
    <property type="entry name" value="Ppx-GppA_III"/>
    <property type="match status" value="1"/>
</dbReference>